<feature type="transmembrane region" description="Helical" evidence="7">
    <location>
        <begin position="220"/>
        <end position="238"/>
    </location>
</feature>
<evidence type="ECO:0000313" key="10">
    <source>
        <dbReference type="Proteomes" id="UP001303889"/>
    </source>
</evidence>
<evidence type="ECO:0000256" key="6">
    <source>
        <dbReference type="SAM" id="MobiDB-lite"/>
    </source>
</evidence>
<proteinExistence type="inferred from homology"/>
<comment type="similarity">
    <text evidence="5">Belongs to the SAT4 family.</text>
</comment>
<reference evidence="9" key="1">
    <citation type="journal article" date="2023" name="Mol. Phylogenet. Evol.">
        <title>Genome-scale phylogeny and comparative genomics of the fungal order Sordariales.</title>
        <authorList>
            <person name="Hensen N."/>
            <person name="Bonometti L."/>
            <person name="Westerberg I."/>
            <person name="Brannstrom I.O."/>
            <person name="Guillou S."/>
            <person name="Cros-Aarteil S."/>
            <person name="Calhoun S."/>
            <person name="Haridas S."/>
            <person name="Kuo A."/>
            <person name="Mondo S."/>
            <person name="Pangilinan J."/>
            <person name="Riley R."/>
            <person name="LaButti K."/>
            <person name="Andreopoulos B."/>
            <person name="Lipzen A."/>
            <person name="Chen C."/>
            <person name="Yan M."/>
            <person name="Daum C."/>
            <person name="Ng V."/>
            <person name="Clum A."/>
            <person name="Steindorff A."/>
            <person name="Ohm R.A."/>
            <person name="Martin F."/>
            <person name="Silar P."/>
            <person name="Natvig D.O."/>
            <person name="Lalanne C."/>
            <person name="Gautier V."/>
            <person name="Ament-Velasquez S.L."/>
            <person name="Kruys A."/>
            <person name="Hutchinson M.I."/>
            <person name="Powell A.J."/>
            <person name="Barry K."/>
            <person name="Miller A.N."/>
            <person name="Grigoriev I.V."/>
            <person name="Debuchy R."/>
            <person name="Gladieux P."/>
            <person name="Hiltunen Thoren M."/>
            <person name="Johannesson H."/>
        </authorList>
    </citation>
    <scope>NUCLEOTIDE SEQUENCE</scope>
    <source>
        <strain evidence="9">CBS 103.79</strain>
    </source>
</reference>
<dbReference type="EMBL" id="MU856187">
    <property type="protein sequence ID" value="KAK3897362.1"/>
    <property type="molecule type" value="Genomic_DNA"/>
</dbReference>
<evidence type="ECO:0000256" key="4">
    <source>
        <dbReference type="ARBA" id="ARBA00023136"/>
    </source>
</evidence>
<dbReference type="AlphaFoldDB" id="A0AAN6RN68"/>
<dbReference type="Proteomes" id="UP001303889">
    <property type="component" value="Unassembled WGS sequence"/>
</dbReference>
<gene>
    <name evidence="9" type="ORF">C8A05DRAFT_19855</name>
</gene>
<feature type="transmembrane region" description="Helical" evidence="7">
    <location>
        <begin position="188"/>
        <end position="208"/>
    </location>
</feature>
<dbReference type="PANTHER" id="PTHR33048">
    <property type="entry name" value="PTH11-LIKE INTEGRAL MEMBRANE PROTEIN (AFU_ORTHOLOGUE AFUA_5G11245)"/>
    <property type="match status" value="1"/>
</dbReference>
<dbReference type="InterPro" id="IPR052337">
    <property type="entry name" value="SAT4-like"/>
</dbReference>
<dbReference type="GO" id="GO:0016020">
    <property type="term" value="C:membrane"/>
    <property type="evidence" value="ECO:0007669"/>
    <property type="project" value="UniProtKB-SubCell"/>
</dbReference>
<keyword evidence="2 7" id="KW-0812">Transmembrane</keyword>
<evidence type="ECO:0000256" key="7">
    <source>
        <dbReference type="SAM" id="Phobius"/>
    </source>
</evidence>
<sequence>MDLRGLLARGHGALERRVPPGVPNFAPRLMAATWLLTMFSAIFLGLRVYCKLSRGRRLWWDDHFLIASWVSVLVSTAMLSEGIKYGIGLHYYNMDLDKMPTAAMISYSAGFATMLATIWSKTSFGITLLRISVGRMRWLVWFIIISTNVVLGISATIHWAQCWPLKKLFYYDMPGTCLALNIVQNYQIFAAVYSGVLDTVLAFLPWKIIWTVTINKKERLGALIAMSMGVFSAIMSFLKISALGDISDNASTTVDLKIYGTAEPAVTVMAISIPVLRAFLRPDNPQAPTEFIQFSDFMPDFSPLDSIDEKKESSSSSSTGLRSP</sequence>
<evidence type="ECO:0000313" key="9">
    <source>
        <dbReference type="EMBL" id="KAK3897362.1"/>
    </source>
</evidence>
<organism evidence="9 10">
    <name type="scientific">Staphylotrichum tortipilum</name>
    <dbReference type="NCBI Taxonomy" id="2831512"/>
    <lineage>
        <taxon>Eukaryota</taxon>
        <taxon>Fungi</taxon>
        <taxon>Dikarya</taxon>
        <taxon>Ascomycota</taxon>
        <taxon>Pezizomycotina</taxon>
        <taxon>Sordariomycetes</taxon>
        <taxon>Sordariomycetidae</taxon>
        <taxon>Sordariales</taxon>
        <taxon>Chaetomiaceae</taxon>
        <taxon>Staphylotrichum</taxon>
    </lineage>
</organism>
<feature type="transmembrane region" description="Helical" evidence="7">
    <location>
        <begin position="139"/>
        <end position="160"/>
    </location>
</feature>
<dbReference type="Pfam" id="PF20684">
    <property type="entry name" value="Fung_rhodopsin"/>
    <property type="match status" value="1"/>
</dbReference>
<keyword evidence="3 7" id="KW-1133">Transmembrane helix</keyword>
<feature type="transmembrane region" description="Helical" evidence="7">
    <location>
        <begin position="25"/>
        <end position="46"/>
    </location>
</feature>
<keyword evidence="4 7" id="KW-0472">Membrane</keyword>
<protein>
    <recommendedName>
        <fullName evidence="8">Rhodopsin domain-containing protein</fullName>
    </recommendedName>
</protein>
<feature type="region of interest" description="Disordered" evidence="6">
    <location>
        <begin position="303"/>
        <end position="324"/>
    </location>
</feature>
<evidence type="ECO:0000256" key="2">
    <source>
        <dbReference type="ARBA" id="ARBA00022692"/>
    </source>
</evidence>
<evidence type="ECO:0000256" key="1">
    <source>
        <dbReference type="ARBA" id="ARBA00004141"/>
    </source>
</evidence>
<comment type="caution">
    <text evidence="9">The sequence shown here is derived from an EMBL/GenBank/DDBJ whole genome shotgun (WGS) entry which is preliminary data.</text>
</comment>
<dbReference type="PANTHER" id="PTHR33048:SF42">
    <property type="entry name" value="INTEGRAL MEMBRANE PROTEIN"/>
    <property type="match status" value="1"/>
</dbReference>
<accession>A0AAN6RN68</accession>
<evidence type="ECO:0000259" key="8">
    <source>
        <dbReference type="Pfam" id="PF20684"/>
    </source>
</evidence>
<evidence type="ECO:0000256" key="3">
    <source>
        <dbReference type="ARBA" id="ARBA00022989"/>
    </source>
</evidence>
<dbReference type="InterPro" id="IPR049326">
    <property type="entry name" value="Rhodopsin_dom_fungi"/>
</dbReference>
<comment type="subcellular location">
    <subcellularLocation>
        <location evidence="1">Membrane</location>
        <topology evidence="1">Multi-pass membrane protein</topology>
    </subcellularLocation>
</comment>
<feature type="transmembrane region" description="Helical" evidence="7">
    <location>
        <begin position="258"/>
        <end position="280"/>
    </location>
</feature>
<name>A0AAN6RN68_9PEZI</name>
<feature type="domain" description="Rhodopsin" evidence="8">
    <location>
        <begin position="46"/>
        <end position="281"/>
    </location>
</feature>
<feature type="transmembrane region" description="Helical" evidence="7">
    <location>
        <begin position="99"/>
        <end position="119"/>
    </location>
</feature>
<evidence type="ECO:0000256" key="5">
    <source>
        <dbReference type="ARBA" id="ARBA00038359"/>
    </source>
</evidence>
<keyword evidence="10" id="KW-1185">Reference proteome</keyword>
<reference evidence="9" key="2">
    <citation type="submission" date="2023-05" db="EMBL/GenBank/DDBJ databases">
        <authorList>
            <consortium name="Lawrence Berkeley National Laboratory"/>
            <person name="Steindorff A."/>
            <person name="Hensen N."/>
            <person name="Bonometti L."/>
            <person name="Westerberg I."/>
            <person name="Brannstrom I.O."/>
            <person name="Guillou S."/>
            <person name="Cros-Aarteil S."/>
            <person name="Calhoun S."/>
            <person name="Haridas S."/>
            <person name="Kuo A."/>
            <person name="Mondo S."/>
            <person name="Pangilinan J."/>
            <person name="Riley R."/>
            <person name="Labutti K."/>
            <person name="Andreopoulos B."/>
            <person name="Lipzen A."/>
            <person name="Chen C."/>
            <person name="Yanf M."/>
            <person name="Daum C."/>
            <person name="Ng V."/>
            <person name="Clum A."/>
            <person name="Ohm R."/>
            <person name="Martin F."/>
            <person name="Silar P."/>
            <person name="Natvig D."/>
            <person name="Lalanne C."/>
            <person name="Gautier V."/>
            <person name="Ament-Velasquez S.L."/>
            <person name="Kruys A."/>
            <person name="Hutchinson M.I."/>
            <person name="Powell A.J."/>
            <person name="Barry K."/>
            <person name="Miller A.N."/>
            <person name="Grigoriev I.V."/>
            <person name="Debuchy R."/>
            <person name="Gladieux P."/>
            <person name="Thoren M.H."/>
            <person name="Johannesson H."/>
        </authorList>
    </citation>
    <scope>NUCLEOTIDE SEQUENCE</scope>
    <source>
        <strain evidence="9">CBS 103.79</strain>
    </source>
</reference>
<feature type="transmembrane region" description="Helical" evidence="7">
    <location>
        <begin position="58"/>
        <end position="79"/>
    </location>
</feature>